<feature type="domain" description="CYTH" evidence="1">
    <location>
        <begin position="2"/>
        <end position="164"/>
    </location>
</feature>
<evidence type="ECO:0000313" key="2">
    <source>
        <dbReference type="EMBL" id="MBM6994212.1"/>
    </source>
</evidence>
<gene>
    <name evidence="2" type="ORF">IM700_000890</name>
</gene>
<dbReference type="RefSeq" id="WP_155608604.1">
    <property type="nucleotide sequence ID" value="NZ_JADCNN020000001.1"/>
</dbReference>
<accession>A0ABS2GZA7</accession>
<protein>
    <submittedName>
        <fullName evidence="2">CYTH domain-containing protein</fullName>
    </submittedName>
</protein>
<sequence>MALEIERKFLLPAYPEHLIRKGELIVRSEHAIDQTYLALHEDQELRVRRIEDLRTGEIQYTHTFKRGFGLSREEVEVSISEGMYAQITGVHQAVPLTKRRVTAEWDKLTVEIDVYDQIDFIVLEVEFGSEEEARAFVAPDWFGPDISTDKRYSNKKVWSDLQRSKKET</sequence>
<dbReference type="SUPFAM" id="SSF55154">
    <property type="entry name" value="CYTH-like phosphatases"/>
    <property type="match status" value="1"/>
</dbReference>
<dbReference type="EMBL" id="JADCNN020000001">
    <property type="protein sequence ID" value="MBM6994212.1"/>
    <property type="molecule type" value="Genomic_DNA"/>
</dbReference>
<dbReference type="PROSITE" id="PS51707">
    <property type="entry name" value="CYTH"/>
    <property type="match status" value="1"/>
</dbReference>
<dbReference type="InterPro" id="IPR012042">
    <property type="entry name" value="NeuTTM/CthTTM-like"/>
</dbReference>
<proteinExistence type="predicted"/>
<organism evidence="2 3">
    <name type="scientific">Paenibacillus rhizolycopersici</name>
    <dbReference type="NCBI Taxonomy" id="2780073"/>
    <lineage>
        <taxon>Bacteria</taxon>
        <taxon>Bacillati</taxon>
        <taxon>Bacillota</taxon>
        <taxon>Bacilli</taxon>
        <taxon>Bacillales</taxon>
        <taxon>Paenibacillaceae</taxon>
        <taxon>Paenibacillus</taxon>
    </lineage>
</organism>
<reference evidence="2 3" key="1">
    <citation type="submission" date="2021-01" db="EMBL/GenBank/DDBJ databases">
        <title>Paenibacillus sp.nov. isolated from the rhizosphere soil of tomato plant.</title>
        <authorList>
            <person name="Thin K.K."/>
            <person name="Zhang X."/>
            <person name="He S."/>
        </authorList>
    </citation>
    <scope>NUCLEOTIDE SEQUENCE [LARGE SCALE GENOMIC DNA]</scope>
    <source>
        <strain evidence="2 3">DXFW5</strain>
    </source>
</reference>
<comment type="caution">
    <text evidence="2">The sequence shown here is derived from an EMBL/GenBank/DDBJ whole genome shotgun (WGS) entry which is preliminary data.</text>
</comment>
<dbReference type="PANTHER" id="PTHR40114">
    <property type="entry name" value="SLR0698 PROTEIN"/>
    <property type="match status" value="1"/>
</dbReference>
<dbReference type="SMART" id="SM01118">
    <property type="entry name" value="CYTH"/>
    <property type="match status" value="1"/>
</dbReference>
<dbReference type="InterPro" id="IPR023577">
    <property type="entry name" value="CYTH_domain"/>
</dbReference>
<dbReference type="Pfam" id="PF01928">
    <property type="entry name" value="CYTH"/>
    <property type="match status" value="1"/>
</dbReference>
<evidence type="ECO:0000259" key="1">
    <source>
        <dbReference type="PROSITE" id="PS51707"/>
    </source>
</evidence>
<dbReference type="PIRSF" id="PIRSF016487">
    <property type="entry name" value="CYTH_UCP016487"/>
    <property type="match status" value="1"/>
</dbReference>
<dbReference type="Gene3D" id="2.40.320.10">
    <property type="entry name" value="Hypothetical Protein Pfu-838710-001"/>
    <property type="match status" value="1"/>
</dbReference>
<dbReference type="PANTHER" id="PTHR40114:SF1">
    <property type="entry name" value="SLR0698 PROTEIN"/>
    <property type="match status" value="1"/>
</dbReference>
<evidence type="ECO:0000313" key="3">
    <source>
        <dbReference type="Proteomes" id="UP001516620"/>
    </source>
</evidence>
<keyword evidence="3" id="KW-1185">Reference proteome</keyword>
<dbReference type="Proteomes" id="UP001516620">
    <property type="component" value="Unassembled WGS sequence"/>
</dbReference>
<dbReference type="InterPro" id="IPR033469">
    <property type="entry name" value="CYTH-like_dom_sf"/>
</dbReference>
<name>A0ABS2GZA7_9BACL</name>